<feature type="chain" id="PRO_5046210565" evidence="1">
    <location>
        <begin position="23"/>
        <end position="198"/>
    </location>
</feature>
<accession>A0ABY4C8I4</accession>
<organism evidence="2 3">
    <name type="scientific">Bdellovibrio reynosensis</name>
    <dbReference type="NCBI Taxonomy" id="2835041"/>
    <lineage>
        <taxon>Bacteria</taxon>
        <taxon>Pseudomonadati</taxon>
        <taxon>Bdellovibrionota</taxon>
        <taxon>Bdellovibrionia</taxon>
        <taxon>Bdellovibrionales</taxon>
        <taxon>Pseudobdellovibrionaceae</taxon>
        <taxon>Bdellovibrio</taxon>
    </lineage>
</organism>
<name>A0ABY4C8I4_9BACT</name>
<evidence type="ECO:0000313" key="2">
    <source>
        <dbReference type="EMBL" id="UOF01298.1"/>
    </source>
</evidence>
<dbReference type="InterPro" id="IPR025649">
    <property type="entry name" value="DUF4360"/>
</dbReference>
<keyword evidence="1" id="KW-0732">Signal</keyword>
<sequence length="198" mass="21257">MKSKMLLAILGMLTAISFEANANQLRLGQPAYGGTGCPAGSASVTLSPDQQAVSILFDSYVTEAGGGRRVDRKSCNISVPVHVPQGYSVAVFQVDYRGFVSVPRGAMSRFDAEYFWAGARGPRVSRTFSGPISDVYTVSDGLLASALVWTPCGANVNLRVNTSMMAQTNARNEQTLATVDSADISSGLIYHIQWRRCH</sequence>
<dbReference type="Pfam" id="PF14273">
    <property type="entry name" value="DUF4360"/>
    <property type="match status" value="1"/>
</dbReference>
<reference evidence="2" key="1">
    <citation type="submission" date="2022-03" db="EMBL/GenBank/DDBJ databases">
        <title>Genome Identification and Characterization of new species Bdellovibrio reynosense LBG001 sp. nov. from a Mexico soil sample.</title>
        <authorList>
            <person name="Camilli A."/>
            <person name="Ajao Y."/>
            <person name="Guo X."/>
        </authorList>
    </citation>
    <scope>NUCLEOTIDE SEQUENCE</scope>
    <source>
        <strain evidence="2">LBG001</strain>
    </source>
</reference>
<keyword evidence="3" id="KW-1185">Reference proteome</keyword>
<dbReference type="PANTHER" id="PTHR38847">
    <property type="match status" value="1"/>
</dbReference>
<proteinExistence type="predicted"/>
<feature type="signal peptide" evidence="1">
    <location>
        <begin position="1"/>
        <end position="22"/>
    </location>
</feature>
<evidence type="ECO:0000313" key="3">
    <source>
        <dbReference type="Proteomes" id="UP000830116"/>
    </source>
</evidence>
<dbReference type="RefSeq" id="WP_243537713.1">
    <property type="nucleotide sequence ID" value="NZ_CP093442.1"/>
</dbReference>
<protein>
    <submittedName>
        <fullName evidence="2">DUF4360 domain-containing protein</fullName>
    </submittedName>
</protein>
<dbReference type="Proteomes" id="UP000830116">
    <property type="component" value="Chromosome"/>
</dbReference>
<dbReference type="EMBL" id="CP093442">
    <property type="protein sequence ID" value="UOF01298.1"/>
    <property type="molecule type" value="Genomic_DNA"/>
</dbReference>
<dbReference type="PANTHER" id="PTHR38847:SF1">
    <property type="entry name" value="PSEUDOURIDINE SYNTHASE RSUA_RLUA-LIKE DOMAIN-CONTAINING PROTEIN"/>
    <property type="match status" value="1"/>
</dbReference>
<evidence type="ECO:0000256" key="1">
    <source>
        <dbReference type="SAM" id="SignalP"/>
    </source>
</evidence>
<gene>
    <name evidence="2" type="ORF">MNR06_16510</name>
</gene>